<dbReference type="Proteomes" id="UP000262882">
    <property type="component" value="Unassembled WGS sequence"/>
</dbReference>
<dbReference type="Pfam" id="PF00438">
    <property type="entry name" value="S-AdoMet_synt_N"/>
    <property type="match status" value="1"/>
</dbReference>
<comment type="cofactor">
    <cofactor evidence="11">
        <name>K(+)</name>
        <dbReference type="ChEBI" id="CHEBI:29103"/>
    </cofactor>
    <text evidence="11">Binds 1 potassium ion per subunit.</text>
</comment>
<evidence type="ECO:0000256" key="3">
    <source>
        <dbReference type="ARBA" id="ARBA00022490"/>
    </source>
</evidence>
<keyword evidence="5 11" id="KW-0808">Transferase</keyword>
<dbReference type="GO" id="GO:0005524">
    <property type="term" value="F:ATP binding"/>
    <property type="evidence" value="ECO:0007669"/>
    <property type="project" value="UniProtKB-UniRule"/>
</dbReference>
<feature type="binding site" evidence="11">
    <location>
        <position position="278"/>
    </location>
    <ligand>
        <name>ATP</name>
        <dbReference type="ChEBI" id="CHEBI:30616"/>
        <note>ligand shared between two neighboring subunits</note>
    </ligand>
</feature>
<dbReference type="PROSITE" id="PS00376">
    <property type="entry name" value="ADOMET_SYNTHASE_1"/>
    <property type="match status" value="1"/>
</dbReference>
<dbReference type="Pfam" id="PF02773">
    <property type="entry name" value="S-AdoMet_synt_C"/>
    <property type="match status" value="1"/>
</dbReference>
<dbReference type="InterPro" id="IPR022628">
    <property type="entry name" value="S-AdoMet_synt_N"/>
</dbReference>
<dbReference type="EMBL" id="QVNQ01000003">
    <property type="protein sequence ID" value="RFS85369.1"/>
    <property type="molecule type" value="Genomic_DNA"/>
</dbReference>
<evidence type="ECO:0000259" key="14">
    <source>
        <dbReference type="Pfam" id="PF00438"/>
    </source>
</evidence>
<evidence type="ECO:0000313" key="17">
    <source>
        <dbReference type="EMBL" id="RFS85369.1"/>
    </source>
</evidence>
<comment type="function">
    <text evidence="11">Catalyzes the formation of S-adenosylmethionine (AdoMet) from methionine and ATP. The overall synthetic reaction is composed of two sequential steps, AdoMet formation and the subsequent tripolyphosphate hydrolysis which occurs prior to release of AdoMet from the enzyme.</text>
</comment>
<comment type="caution">
    <text evidence="17">The sequence shown here is derived from an EMBL/GenBank/DDBJ whole genome shotgun (WGS) entry which is preliminary data.</text>
</comment>
<comment type="catalytic activity">
    <reaction evidence="11">
        <text>L-methionine + ATP + H2O = S-adenosyl-L-methionine + phosphate + diphosphate</text>
        <dbReference type="Rhea" id="RHEA:21080"/>
        <dbReference type="ChEBI" id="CHEBI:15377"/>
        <dbReference type="ChEBI" id="CHEBI:30616"/>
        <dbReference type="ChEBI" id="CHEBI:33019"/>
        <dbReference type="ChEBI" id="CHEBI:43474"/>
        <dbReference type="ChEBI" id="CHEBI:57844"/>
        <dbReference type="ChEBI" id="CHEBI:59789"/>
        <dbReference type="EC" id="2.5.1.6"/>
    </reaction>
</comment>
<evidence type="ECO:0000259" key="16">
    <source>
        <dbReference type="Pfam" id="PF02773"/>
    </source>
</evidence>
<feature type="binding site" evidence="11">
    <location>
        <position position="255"/>
    </location>
    <ligand>
        <name>ATP</name>
        <dbReference type="ChEBI" id="CHEBI:30616"/>
        <note>ligand shared between two neighboring subunits</note>
    </ligand>
</feature>
<keyword evidence="8 11" id="KW-0067">ATP-binding</keyword>
<evidence type="ECO:0000256" key="4">
    <source>
        <dbReference type="ARBA" id="ARBA00022563"/>
    </source>
</evidence>
<evidence type="ECO:0000256" key="6">
    <source>
        <dbReference type="ARBA" id="ARBA00022723"/>
    </source>
</evidence>
<gene>
    <name evidence="11" type="primary">metK</name>
    <name evidence="17" type="ORF">D0T12_10025</name>
</gene>
<dbReference type="Gene3D" id="3.30.300.10">
    <property type="match status" value="3"/>
</dbReference>
<dbReference type="UniPathway" id="UPA00315">
    <property type="reaction ID" value="UER00080"/>
</dbReference>
<name>A0A372GJR7_9ACTN</name>
<feature type="binding site" evidence="11">
    <location>
        <position position="255"/>
    </location>
    <ligand>
        <name>L-methionine</name>
        <dbReference type="ChEBI" id="CHEBI:57844"/>
        <note>ligand shared between two neighboring subunits</note>
    </ligand>
</feature>
<dbReference type="InterPro" id="IPR002133">
    <property type="entry name" value="S-AdoMet_synthetase"/>
</dbReference>
<dbReference type="EC" id="2.5.1.6" evidence="11"/>
<protein>
    <recommendedName>
        <fullName evidence="11">S-adenosylmethionine synthase</fullName>
        <shortName evidence="11">AdoMet synthase</shortName>
        <ecNumber evidence="11">2.5.1.6</ecNumber>
    </recommendedName>
    <alternativeName>
        <fullName evidence="11">MAT</fullName>
    </alternativeName>
    <alternativeName>
        <fullName evidence="11">Methionine adenosyltransferase</fullName>
    </alternativeName>
</protein>
<dbReference type="Pfam" id="PF02772">
    <property type="entry name" value="S-AdoMet_synt_M"/>
    <property type="match status" value="1"/>
</dbReference>
<evidence type="ECO:0000256" key="2">
    <source>
        <dbReference type="ARBA" id="ARBA00009685"/>
    </source>
</evidence>
<dbReference type="HAMAP" id="MF_00086">
    <property type="entry name" value="S_AdoMet_synth1"/>
    <property type="match status" value="1"/>
</dbReference>
<feature type="binding site" evidence="11">
    <location>
        <position position="282"/>
    </location>
    <ligand>
        <name>ATP</name>
        <dbReference type="ChEBI" id="CHEBI:30616"/>
        <note>ligand shared between two neighboring subunits</note>
    </ligand>
</feature>
<evidence type="ECO:0000256" key="5">
    <source>
        <dbReference type="ARBA" id="ARBA00022679"/>
    </source>
</evidence>
<evidence type="ECO:0000256" key="12">
    <source>
        <dbReference type="RuleBase" id="RU000542"/>
    </source>
</evidence>
<feature type="binding site" description="in other chain" evidence="11">
    <location>
        <position position="56"/>
    </location>
    <ligand>
        <name>L-methionine</name>
        <dbReference type="ChEBI" id="CHEBI:57844"/>
        <note>ligand shared between two neighboring subunits</note>
    </ligand>
</feature>
<evidence type="ECO:0000256" key="10">
    <source>
        <dbReference type="ARBA" id="ARBA00022958"/>
    </source>
</evidence>
<feature type="binding site" description="in other chain" evidence="11">
    <location>
        <begin position="246"/>
        <end position="247"/>
    </location>
    <ligand>
        <name>ATP</name>
        <dbReference type="ChEBI" id="CHEBI:30616"/>
        <note>ligand shared between two neighboring subunits</note>
    </ligand>
</feature>
<dbReference type="PANTHER" id="PTHR11964">
    <property type="entry name" value="S-ADENOSYLMETHIONINE SYNTHETASE"/>
    <property type="match status" value="1"/>
</dbReference>
<dbReference type="GO" id="GO:0006730">
    <property type="term" value="P:one-carbon metabolic process"/>
    <property type="evidence" value="ECO:0007669"/>
    <property type="project" value="UniProtKB-KW"/>
</dbReference>
<dbReference type="InterPro" id="IPR022636">
    <property type="entry name" value="S-AdoMet_synthetase_sfam"/>
</dbReference>
<dbReference type="NCBIfam" id="TIGR01034">
    <property type="entry name" value="metK"/>
    <property type="match status" value="1"/>
</dbReference>
<accession>A0A372GJR7</accession>
<evidence type="ECO:0000256" key="8">
    <source>
        <dbReference type="ARBA" id="ARBA00022840"/>
    </source>
</evidence>
<dbReference type="RefSeq" id="WP_117399231.1">
    <property type="nucleotide sequence ID" value="NZ_QVNQ01000003.1"/>
</dbReference>
<evidence type="ECO:0000256" key="7">
    <source>
        <dbReference type="ARBA" id="ARBA00022741"/>
    </source>
</evidence>
<comment type="pathway">
    <text evidence="1 11">Amino-acid biosynthesis; S-adenosyl-L-methionine biosynthesis; S-adenosyl-L-methionine from L-methionine: step 1/1.</text>
</comment>
<dbReference type="FunFam" id="3.30.300.10:FF:000006">
    <property type="entry name" value="S-adenosylmethionine synthase"/>
    <property type="match status" value="1"/>
</dbReference>
<keyword evidence="7 11" id="KW-0547">Nucleotide-binding</keyword>
<comment type="cofactor">
    <cofactor evidence="11">
        <name>Mg(2+)</name>
        <dbReference type="ChEBI" id="CHEBI:18420"/>
    </cofactor>
    <text evidence="11">Binds 2 divalent ions per subunit.</text>
</comment>
<keyword evidence="3 11" id="KW-0963">Cytoplasm</keyword>
<dbReference type="InterPro" id="IPR022629">
    <property type="entry name" value="S-AdoMet_synt_central"/>
</dbReference>
<comment type="subcellular location">
    <subcellularLocation>
        <location evidence="11 12">Cytoplasm</location>
    </subcellularLocation>
</comment>
<dbReference type="GO" id="GO:0004478">
    <property type="term" value="F:methionine adenosyltransferase activity"/>
    <property type="evidence" value="ECO:0007669"/>
    <property type="project" value="UniProtKB-UniRule"/>
</dbReference>
<evidence type="ECO:0000256" key="1">
    <source>
        <dbReference type="ARBA" id="ARBA00005224"/>
    </source>
</evidence>
<dbReference type="GO" id="GO:0005737">
    <property type="term" value="C:cytoplasm"/>
    <property type="evidence" value="ECO:0007669"/>
    <property type="project" value="UniProtKB-SubCell"/>
</dbReference>
<feature type="domain" description="S-adenosylmethionine synthetase central" evidence="15">
    <location>
        <begin position="129"/>
        <end position="247"/>
    </location>
</feature>
<organism evidence="17 18">
    <name type="scientific">Actinomadura spongiicola</name>
    <dbReference type="NCBI Taxonomy" id="2303421"/>
    <lineage>
        <taxon>Bacteria</taxon>
        <taxon>Bacillati</taxon>
        <taxon>Actinomycetota</taxon>
        <taxon>Actinomycetes</taxon>
        <taxon>Streptosporangiales</taxon>
        <taxon>Thermomonosporaceae</taxon>
        <taxon>Actinomadura</taxon>
    </lineage>
</organism>
<feature type="binding site" description="in other chain" evidence="11">
    <location>
        <begin position="178"/>
        <end position="180"/>
    </location>
    <ligand>
        <name>ATP</name>
        <dbReference type="ChEBI" id="CHEBI:30616"/>
        <note>ligand shared between two neighboring subunits</note>
    </ligand>
</feature>
<feature type="region of interest" description="Flexible loop" evidence="11">
    <location>
        <begin position="99"/>
        <end position="109"/>
    </location>
</feature>
<keyword evidence="4 11" id="KW-0554">One-carbon metabolism</keyword>
<evidence type="ECO:0000256" key="9">
    <source>
        <dbReference type="ARBA" id="ARBA00022842"/>
    </source>
</evidence>
<sequence>MSRRLFTSESVTEGHPDKIADQISDAILDSMLKDDPGSRVAVETMITTGQVHVAGEVTTETYVDIPGVIREKILEIGYDSSKKGFDGHSCGVSVSIGAQSPDIAQGVNDAYEVREDEDRDRLGDDLDRQGAGDQGLMFGYATNETPELMPLPITLAHRLAQRLSAVRKNGDVPYLRPDGKTQVTIEYDGDRGVRLDTVVVSSQHAPDIDLKELLTPDVKEHVVDPVLAQFDLDTDGYRLLVNPTGRFEIGGPMGDAGLTGRKIIVDTYGGMARHGGGAFSGKDPSKVDRSAAYAMRWVAKNIVAAQLADRAEVQVAYAIGKAHPVGVFVETFGTEKVAHEKIEKAIGEVFDLRPAAIVRDLDLLRPIYQRTAAYGHFGREEPDFSWESTDRAKDLASAAGL</sequence>
<feature type="binding site" description="in other chain" evidence="11">
    <location>
        <position position="15"/>
    </location>
    <ligand>
        <name>ATP</name>
        <dbReference type="ChEBI" id="CHEBI:30616"/>
        <note>ligand shared between two neighboring subunits</note>
    </ligand>
</feature>
<keyword evidence="18" id="KW-1185">Reference proteome</keyword>
<keyword evidence="6 11" id="KW-0479">Metal-binding</keyword>
<reference evidence="17 18" key="1">
    <citation type="submission" date="2018-08" db="EMBL/GenBank/DDBJ databases">
        <title>Actinomadura spongicola sp. nov., isolated from marine sponge Leucetta chagosensis.</title>
        <authorList>
            <person name="Li L."/>
            <person name="Lin H.W."/>
        </authorList>
    </citation>
    <scope>NUCLEOTIDE SEQUENCE [LARGE SCALE GENOMIC DNA]</scope>
    <source>
        <strain evidence="17 18">LHW52907</strain>
    </source>
</reference>
<dbReference type="InterPro" id="IPR022630">
    <property type="entry name" value="S-AdoMet_synt_C"/>
</dbReference>
<comment type="subunit">
    <text evidence="11">Homotetramer; dimer of dimers.</text>
</comment>
<evidence type="ECO:0000256" key="13">
    <source>
        <dbReference type="RuleBase" id="RU004462"/>
    </source>
</evidence>
<feature type="binding site" evidence="11">
    <location>
        <position position="43"/>
    </location>
    <ligand>
        <name>K(+)</name>
        <dbReference type="ChEBI" id="CHEBI:29103"/>
    </ligand>
</feature>
<dbReference type="InterPro" id="IPR022631">
    <property type="entry name" value="ADOMET_SYNTHASE_CS"/>
</dbReference>
<dbReference type="SUPFAM" id="SSF55973">
    <property type="entry name" value="S-adenosylmethionine synthetase"/>
    <property type="match status" value="3"/>
</dbReference>
<feature type="domain" description="S-adenosylmethionine synthetase C-terminal" evidence="16">
    <location>
        <begin position="249"/>
        <end position="387"/>
    </location>
</feature>
<evidence type="ECO:0000259" key="15">
    <source>
        <dbReference type="Pfam" id="PF02772"/>
    </source>
</evidence>
<feature type="binding site" evidence="11">
    <location>
        <position position="17"/>
    </location>
    <ligand>
        <name>Mg(2+)</name>
        <dbReference type="ChEBI" id="CHEBI:18420"/>
    </ligand>
</feature>
<dbReference type="OrthoDB" id="9801686at2"/>
<evidence type="ECO:0000313" key="18">
    <source>
        <dbReference type="Proteomes" id="UP000262882"/>
    </source>
</evidence>
<comment type="similarity">
    <text evidence="2 11 13">Belongs to the AdoMet synthase family.</text>
</comment>
<keyword evidence="9 11" id="KW-0460">Magnesium</keyword>
<dbReference type="AlphaFoldDB" id="A0A372GJR7"/>
<dbReference type="PROSITE" id="PS00377">
    <property type="entry name" value="ADOMET_SYNTHASE_2"/>
    <property type="match status" value="1"/>
</dbReference>
<dbReference type="PIRSF" id="PIRSF000497">
    <property type="entry name" value="MAT"/>
    <property type="match status" value="1"/>
</dbReference>
<feature type="binding site" description="in other chain" evidence="11">
    <location>
        <position position="99"/>
    </location>
    <ligand>
        <name>L-methionine</name>
        <dbReference type="ChEBI" id="CHEBI:57844"/>
        <note>ligand shared between two neighboring subunits</note>
    </ligand>
</feature>
<keyword evidence="10 11" id="KW-0630">Potassium</keyword>
<feature type="binding site" description="in other chain" evidence="11">
    <location>
        <begin position="261"/>
        <end position="262"/>
    </location>
    <ligand>
        <name>ATP</name>
        <dbReference type="ChEBI" id="CHEBI:30616"/>
        <note>ligand shared between two neighboring subunits</note>
    </ligand>
</feature>
<feature type="binding site" description="in other chain" evidence="11">
    <location>
        <position position="286"/>
    </location>
    <ligand>
        <name>L-methionine</name>
        <dbReference type="ChEBI" id="CHEBI:57844"/>
        <note>ligand shared between two neighboring subunits</note>
    </ligand>
</feature>
<dbReference type="GO" id="GO:0000287">
    <property type="term" value="F:magnesium ion binding"/>
    <property type="evidence" value="ECO:0007669"/>
    <property type="project" value="UniProtKB-UniRule"/>
</dbReference>
<dbReference type="GO" id="GO:0006556">
    <property type="term" value="P:S-adenosylmethionine biosynthetic process"/>
    <property type="evidence" value="ECO:0007669"/>
    <property type="project" value="UniProtKB-UniRule"/>
</dbReference>
<dbReference type="CDD" id="cd18079">
    <property type="entry name" value="S-AdoMet_synt"/>
    <property type="match status" value="1"/>
</dbReference>
<feature type="domain" description="S-adenosylmethionine synthetase N-terminal" evidence="14">
    <location>
        <begin position="4"/>
        <end position="101"/>
    </location>
</feature>
<proteinExistence type="inferred from homology"/>
<evidence type="ECO:0000256" key="11">
    <source>
        <dbReference type="HAMAP-Rule" id="MF_00086"/>
    </source>
</evidence>